<feature type="compositionally biased region" description="Polar residues" evidence="1">
    <location>
        <begin position="133"/>
        <end position="143"/>
    </location>
</feature>
<dbReference type="Proteomes" id="UP001434883">
    <property type="component" value="Unassembled WGS sequence"/>
</dbReference>
<evidence type="ECO:0000256" key="1">
    <source>
        <dbReference type="SAM" id="MobiDB-lite"/>
    </source>
</evidence>
<reference evidence="2 3" key="1">
    <citation type="submission" date="2021-06" db="EMBL/GenBank/DDBJ databases">
        <authorList>
            <person name="Palmer J.M."/>
        </authorList>
    </citation>
    <scope>NUCLEOTIDE SEQUENCE [LARGE SCALE GENOMIC DNA]</scope>
    <source>
        <strain evidence="2 3">XC_2019</strain>
        <tissue evidence="2">Muscle</tissue>
    </source>
</reference>
<accession>A0ABV0RDB9</accession>
<protein>
    <submittedName>
        <fullName evidence="2">Uncharacterized protein</fullName>
    </submittedName>
</protein>
<feature type="compositionally biased region" description="Polar residues" evidence="1">
    <location>
        <begin position="108"/>
        <end position="125"/>
    </location>
</feature>
<evidence type="ECO:0000313" key="3">
    <source>
        <dbReference type="Proteomes" id="UP001434883"/>
    </source>
</evidence>
<proteinExistence type="predicted"/>
<evidence type="ECO:0000313" key="2">
    <source>
        <dbReference type="EMBL" id="MEQ2206039.1"/>
    </source>
</evidence>
<organism evidence="2 3">
    <name type="scientific">Xenoophorus captivus</name>
    <dbReference type="NCBI Taxonomy" id="1517983"/>
    <lineage>
        <taxon>Eukaryota</taxon>
        <taxon>Metazoa</taxon>
        <taxon>Chordata</taxon>
        <taxon>Craniata</taxon>
        <taxon>Vertebrata</taxon>
        <taxon>Euteleostomi</taxon>
        <taxon>Actinopterygii</taxon>
        <taxon>Neopterygii</taxon>
        <taxon>Teleostei</taxon>
        <taxon>Neoteleostei</taxon>
        <taxon>Acanthomorphata</taxon>
        <taxon>Ovalentaria</taxon>
        <taxon>Atherinomorphae</taxon>
        <taxon>Cyprinodontiformes</taxon>
        <taxon>Goodeidae</taxon>
        <taxon>Xenoophorus</taxon>
    </lineage>
</organism>
<feature type="non-terminal residue" evidence="2">
    <location>
        <position position="1"/>
    </location>
</feature>
<name>A0ABV0RDB9_9TELE</name>
<gene>
    <name evidence="2" type="ORF">XENOCAPTIV_021482</name>
</gene>
<sequence length="185" mass="20608">EALRRYEELAEIFSDKDNYSHSRELLKEEFEVLAQIRLLQSSCKNCVFIADESFLQWYHSVPTLTEEQSLAGDGESPFDFHSPVNNFLSKLTKHMRSPSVSCLDVDTSPPTNESTPVALTPSTPTKSHRRSASCGNNLPSNVPGSGPDMRIIRIRMDLQDGNLYRSILVQISKPFNSNSTSAVSG</sequence>
<dbReference type="EMBL" id="JAHRIN010042479">
    <property type="protein sequence ID" value="MEQ2206039.1"/>
    <property type="molecule type" value="Genomic_DNA"/>
</dbReference>
<keyword evidence="3" id="KW-1185">Reference proteome</keyword>
<feature type="region of interest" description="Disordered" evidence="1">
    <location>
        <begin position="102"/>
        <end position="146"/>
    </location>
</feature>
<comment type="caution">
    <text evidence="2">The sequence shown here is derived from an EMBL/GenBank/DDBJ whole genome shotgun (WGS) entry which is preliminary data.</text>
</comment>